<protein>
    <submittedName>
        <fullName evidence="1">Uncharacterized protein</fullName>
    </submittedName>
</protein>
<dbReference type="EMBL" id="OOFM01000005">
    <property type="protein sequence ID" value="SPL64407.1"/>
    <property type="molecule type" value="Genomic_DNA"/>
</dbReference>
<evidence type="ECO:0000313" key="2">
    <source>
        <dbReference type="Proteomes" id="UP000246073"/>
    </source>
</evidence>
<dbReference type="Proteomes" id="UP000246073">
    <property type="component" value="Unassembled WGS sequence"/>
</dbReference>
<proteinExistence type="predicted"/>
<accession>A0A2P9HJY2</accession>
<dbReference type="RefSeq" id="WP_109368269.1">
    <property type="nucleotide sequence ID" value="NZ_OOFM01000005.1"/>
</dbReference>
<gene>
    <name evidence="1" type="ORF">OHAE_274</name>
</gene>
<organism evidence="1 2">
    <name type="scientific">Ochrobactrum soli</name>
    <dbReference type="NCBI Taxonomy" id="2448455"/>
    <lineage>
        <taxon>Bacteria</taxon>
        <taxon>Pseudomonadati</taxon>
        <taxon>Pseudomonadota</taxon>
        <taxon>Alphaproteobacteria</taxon>
        <taxon>Hyphomicrobiales</taxon>
        <taxon>Brucellaceae</taxon>
        <taxon>Brucella/Ochrobactrum group</taxon>
        <taxon>Ochrobactrum</taxon>
    </lineage>
</organism>
<evidence type="ECO:0000313" key="1">
    <source>
        <dbReference type="EMBL" id="SPL64407.1"/>
    </source>
</evidence>
<reference evidence="2" key="1">
    <citation type="submission" date="2017-12" db="EMBL/GenBank/DDBJ databases">
        <authorList>
            <person name="Diaz M."/>
        </authorList>
    </citation>
    <scope>NUCLEOTIDE SEQUENCE [LARGE SCALE GENOMIC DNA]</scope>
    <source>
        <strain evidence="2">FI11154</strain>
    </source>
</reference>
<sequence>MDKLTVLNNALINTGNNRVNTLYEDSDEYMVADTAFDAAIKLLSSMHTWPFATTIEKLVRAPDNENKSRHFPENCFRIPAPPQVLHVKEIYYGNVLLVDYEIMGFILSCRYEDEIYAKIVREAPGAIWHPMAEQILTLRVEAGILRGLNEDFKEADNREARADDWLMMARPHLDQQNPARNMYRSKVAEARRTRRV</sequence>
<name>A0A2P9HJY2_9HYPH</name>
<dbReference type="AlphaFoldDB" id="A0A2P9HJY2"/>